<dbReference type="EMBL" id="OW240917">
    <property type="protein sequence ID" value="CAH2301857.1"/>
    <property type="molecule type" value="Genomic_DNA"/>
</dbReference>
<sequence>MENHDLPPDVILLLRDAELFLTNCLQYEPISSKGQEIGEQILNGFRLVRKRYDLDVQQTGSIVFKIRQFEDGNRQNTLTCARLEQQVMS</sequence>
<dbReference type="Proteomes" id="UP001295444">
    <property type="component" value="Chromosome 06"/>
</dbReference>
<dbReference type="AlphaFoldDB" id="A0AAD1SMY4"/>
<gene>
    <name evidence="1" type="ORF">PECUL_23A025995</name>
</gene>
<evidence type="ECO:0000313" key="2">
    <source>
        <dbReference type="Proteomes" id="UP001295444"/>
    </source>
</evidence>
<organism evidence="1 2">
    <name type="scientific">Pelobates cultripes</name>
    <name type="common">Western spadefoot toad</name>
    <dbReference type="NCBI Taxonomy" id="61616"/>
    <lineage>
        <taxon>Eukaryota</taxon>
        <taxon>Metazoa</taxon>
        <taxon>Chordata</taxon>
        <taxon>Craniata</taxon>
        <taxon>Vertebrata</taxon>
        <taxon>Euteleostomi</taxon>
        <taxon>Amphibia</taxon>
        <taxon>Batrachia</taxon>
        <taxon>Anura</taxon>
        <taxon>Pelobatoidea</taxon>
        <taxon>Pelobatidae</taxon>
        <taxon>Pelobates</taxon>
    </lineage>
</organism>
<protein>
    <submittedName>
        <fullName evidence="1">Uncharacterized protein</fullName>
    </submittedName>
</protein>
<name>A0AAD1SMY4_PELCU</name>
<proteinExistence type="predicted"/>
<evidence type="ECO:0000313" key="1">
    <source>
        <dbReference type="EMBL" id="CAH2301857.1"/>
    </source>
</evidence>
<reference evidence="1" key="1">
    <citation type="submission" date="2022-03" db="EMBL/GenBank/DDBJ databases">
        <authorList>
            <person name="Alioto T."/>
            <person name="Alioto T."/>
            <person name="Gomez Garrido J."/>
        </authorList>
    </citation>
    <scope>NUCLEOTIDE SEQUENCE</scope>
</reference>
<accession>A0AAD1SMY4</accession>
<keyword evidence="2" id="KW-1185">Reference proteome</keyword>
<dbReference type="Gene3D" id="6.10.250.220">
    <property type="match status" value="1"/>
</dbReference>